<evidence type="ECO:0000256" key="1">
    <source>
        <dbReference type="ARBA" id="ARBA00022801"/>
    </source>
</evidence>
<dbReference type="GO" id="GO:0005829">
    <property type="term" value="C:cytosol"/>
    <property type="evidence" value="ECO:0007669"/>
    <property type="project" value="TreeGrafter"/>
</dbReference>
<evidence type="ECO:0000313" key="4">
    <source>
        <dbReference type="EMBL" id="HIZ69839.1"/>
    </source>
</evidence>
<dbReference type="Pfam" id="PF00300">
    <property type="entry name" value="His_Phos_1"/>
    <property type="match status" value="1"/>
</dbReference>
<reference evidence="4" key="1">
    <citation type="journal article" date="2021" name="PeerJ">
        <title>Extensive microbial diversity within the chicken gut microbiome revealed by metagenomics and culture.</title>
        <authorList>
            <person name="Gilroy R."/>
            <person name="Ravi A."/>
            <person name="Getino M."/>
            <person name="Pursley I."/>
            <person name="Horton D.L."/>
            <person name="Alikhan N.F."/>
            <person name="Baker D."/>
            <person name="Gharbi K."/>
            <person name="Hall N."/>
            <person name="Watson M."/>
            <person name="Adriaenssens E.M."/>
            <person name="Foster-Nyarko E."/>
            <person name="Jarju S."/>
            <person name="Secka A."/>
            <person name="Antonio M."/>
            <person name="Oren A."/>
            <person name="Chaudhuri R.R."/>
            <person name="La Ragione R."/>
            <person name="Hildebrand F."/>
            <person name="Pallen M.J."/>
        </authorList>
    </citation>
    <scope>NUCLEOTIDE SEQUENCE</scope>
    <source>
        <strain evidence="4">ChiHecec3B27-8219</strain>
    </source>
</reference>
<dbReference type="Gene3D" id="3.40.50.1240">
    <property type="entry name" value="Phosphoglycerate mutase-like"/>
    <property type="match status" value="1"/>
</dbReference>
<keyword evidence="1" id="KW-0378">Hydrolase</keyword>
<dbReference type="SMART" id="SM00855">
    <property type="entry name" value="PGAM"/>
    <property type="match status" value="1"/>
</dbReference>
<dbReference type="EMBL" id="DXBE01000061">
    <property type="protein sequence ID" value="HIZ69839.1"/>
    <property type="molecule type" value="Genomic_DNA"/>
</dbReference>
<dbReference type="PROSITE" id="PS00175">
    <property type="entry name" value="PG_MUTASE"/>
    <property type="match status" value="1"/>
</dbReference>
<dbReference type="Proteomes" id="UP000824055">
    <property type="component" value="Unassembled WGS sequence"/>
</dbReference>
<name>A0A9D2FYP2_9BACT</name>
<evidence type="ECO:0000256" key="2">
    <source>
        <dbReference type="PIRSR" id="PIRSR613078-1"/>
    </source>
</evidence>
<dbReference type="InterPro" id="IPR001345">
    <property type="entry name" value="PG/BPGM_mutase_AS"/>
</dbReference>
<gene>
    <name evidence="4" type="ORF">H9966_08180</name>
</gene>
<dbReference type="InterPro" id="IPR051695">
    <property type="entry name" value="Phosphoglycerate_Mutase"/>
</dbReference>
<proteinExistence type="predicted"/>
<dbReference type="GO" id="GO:0004331">
    <property type="term" value="F:fructose-2,6-bisphosphate 2-phosphatase activity"/>
    <property type="evidence" value="ECO:0007669"/>
    <property type="project" value="TreeGrafter"/>
</dbReference>
<dbReference type="AlphaFoldDB" id="A0A9D2FYP2"/>
<dbReference type="CDD" id="cd07067">
    <property type="entry name" value="HP_PGM_like"/>
    <property type="match status" value="1"/>
</dbReference>
<dbReference type="SUPFAM" id="SSF53254">
    <property type="entry name" value="Phosphoglycerate mutase-like"/>
    <property type="match status" value="1"/>
</dbReference>
<dbReference type="GO" id="GO:0043456">
    <property type="term" value="P:regulation of pentose-phosphate shunt"/>
    <property type="evidence" value="ECO:0007669"/>
    <property type="project" value="TreeGrafter"/>
</dbReference>
<dbReference type="InterPro" id="IPR029033">
    <property type="entry name" value="His_PPase_superfam"/>
</dbReference>
<sequence length="169" mass="19270">MTTLYLVRHGETVDNAAQIMQGQTQGELNEKGIRQAEALRDKLRDVPIDVFVSSDLRRSIQTCEILAHPRGLNVETTPLLRERDWGDFTGKYIPSLQNISPWPDNIESLHSLKSRAQNFLTWLKVTYPDKTILAVGHGIINKAIQSVYYKKAMEEIPRMTNAEVRILVL</sequence>
<reference evidence="4" key="2">
    <citation type="submission" date="2021-04" db="EMBL/GenBank/DDBJ databases">
        <authorList>
            <person name="Gilroy R."/>
        </authorList>
    </citation>
    <scope>NUCLEOTIDE SEQUENCE</scope>
    <source>
        <strain evidence="4">ChiHecec3B27-8219</strain>
    </source>
</reference>
<evidence type="ECO:0000313" key="5">
    <source>
        <dbReference type="Proteomes" id="UP000824055"/>
    </source>
</evidence>
<dbReference type="PANTHER" id="PTHR46517:SF1">
    <property type="entry name" value="FRUCTOSE-2,6-BISPHOSPHATASE TIGAR"/>
    <property type="match status" value="1"/>
</dbReference>
<dbReference type="GO" id="GO:0045820">
    <property type="term" value="P:negative regulation of glycolytic process"/>
    <property type="evidence" value="ECO:0007669"/>
    <property type="project" value="TreeGrafter"/>
</dbReference>
<organism evidence="4 5">
    <name type="scientific">Candidatus Prevotella avicola</name>
    <dbReference type="NCBI Taxonomy" id="2838738"/>
    <lineage>
        <taxon>Bacteria</taxon>
        <taxon>Pseudomonadati</taxon>
        <taxon>Bacteroidota</taxon>
        <taxon>Bacteroidia</taxon>
        <taxon>Bacteroidales</taxon>
        <taxon>Prevotellaceae</taxon>
        <taxon>Prevotella</taxon>
    </lineage>
</organism>
<dbReference type="PANTHER" id="PTHR46517">
    <property type="entry name" value="FRUCTOSE-2,6-BISPHOSPHATASE TIGAR"/>
    <property type="match status" value="1"/>
</dbReference>
<feature type="active site" description="Tele-phosphohistidine intermediate" evidence="2">
    <location>
        <position position="9"/>
    </location>
</feature>
<feature type="binding site" evidence="3">
    <location>
        <position position="58"/>
    </location>
    <ligand>
        <name>substrate</name>
    </ligand>
</feature>
<comment type="caution">
    <text evidence="4">The sequence shown here is derived from an EMBL/GenBank/DDBJ whole genome shotgun (WGS) entry which is preliminary data.</text>
</comment>
<protein>
    <submittedName>
        <fullName evidence="4">Histidine phosphatase family protein</fullName>
    </submittedName>
</protein>
<evidence type="ECO:0000256" key="3">
    <source>
        <dbReference type="PIRSR" id="PIRSR613078-2"/>
    </source>
</evidence>
<feature type="active site" description="Proton donor/acceptor" evidence="2">
    <location>
        <position position="82"/>
    </location>
</feature>
<accession>A0A9D2FYP2</accession>
<feature type="binding site" evidence="3">
    <location>
        <begin position="8"/>
        <end position="15"/>
    </location>
    <ligand>
        <name>substrate</name>
    </ligand>
</feature>
<dbReference type="InterPro" id="IPR013078">
    <property type="entry name" value="His_Pase_superF_clade-1"/>
</dbReference>